<dbReference type="GO" id="GO:1990165">
    <property type="term" value="F:single-strand break-containing DNA binding"/>
    <property type="evidence" value="ECO:0007669"/>
    <property type="project" value="TreeGrafter"/>
</dbReference>
<dbReference type="GO" id="GO:0005634">
    <property type="term" value="C:nucleus"/>
    <property type="evidence" value="ECO:0007669"/>
    <property type="project" value="UniProtKB-SubCell"/>
</dbReference>
<dbReference type="PANTHER" id="PTHR12486:SF4">
    <property type="entry name" value="APRATAXIN"/>
    <property type="match status" value="1"/>
</dbReference>
<evidence type="ECO:0000256" key="11">
    <source>
        <dbReference type="ARBA" id="ARBA00023204"/>
    </source>
</evidence>
<keyword evidence="10" id="KW-0238">DNA-binding</keyword>
<evidence type="ECO:0000313" key="22">
    <source>
        <dbReference type="Proteomes" id="UP001161017"/>
    </source>
</evidence>
<evidence type="ECO:0000256" key="6">
    <source>
        <dbReference type="ARBA" id="ARBA00022723"/>
    </source>
</evidence>
<keyword evidence="6" id="KW-0479">Metal-binding</keyword>
<dbReference type="EC" id="3.6.1.72" evidence="3"/>
<comment type="catalytic activity">
    <reaction evidence="13">
        <text>a 3'-end 2'-deoxyribonucleotide-3'-diphospho-5'-guanosine-DNA + H2O = a 3'-end 2'-deoxyribonucleotide 3'-phosphate-DNA + GMP + 2 H(+)</text>
        <dbReference type="Rhea" id="RHEA:52140"/>
        <dbReference type="Rhea" id="RHEA-COMP:13186"/>
        <dbReference type="Rhea" id="RHEA-COMP:13187"/>
        <dbReference type="ChEBI" id="CHEBI:15377"/>
        <dbReference type="ChEBI" id="CHEBI:15378"/>
        <dbReference type="ChEBI" id="CHEBI:58115"/>
        <dbReference type="ChEBI" id="CHEBI:136419"/>
        <dbReference type="ChEBI" id="CHEBI:136420"/>
        <dbReference type="EC" id="3.6.1.72"/>
    </reaction>
</comment>
<evidence type="ECO:0000256" key="10">
    <source>
        <dbReference type="ARBA" id="ARBA00023125"/>
    </source>
</evidence>
<comment type="subcellular location">
    <subcellularLocation>
        <location evidence="2">Cytoplasm</location>
    </subcellularLocation>
    <subcellularLocation>
        <location evidence="1">Nucleus</location>
    </subcellularLocation>
</comment>
<comment type="catalytic activity">
    <reaction evidence="15">
        <text>a 5'-end adenosine-5'-diphospho-5'-ribonucleoside-2'-deoxyribonucleotide-DNA + H2O = a 5'-end 5'-phospho-ribonucleoside-2'-deoxyribonucleotide-DNA + AMP + 2 H(+)</text>
        <dbReference type="Rhea" id="RHEA:52132"/>
        <dbReference type="Rhea" id="RHEA-COMP:13182"/>
        <dbReference type="Rhea" id="RHEA-COMP:13183"/>
        <dbReference type="ChEBI" id="CHEBI:15377"/>
        <dbReference type="ChEBI" id="CHEBI:15378"/>
        <dbReference type="ChEBI" id="CHEBI:136414"/>
        <dbReference type="ChEBI" id="CHEBI:136415"/>
        <dbReference type="ChEBI" id="CHEBI:456215"/>
        <dbReference type="EC" id="3.6.1.71"/>
    </reaction>
</comment>
<dbReference type="GO" id="GO:0033699">
    <property type="term" value="F:DNA 5'-adenosine monophosphate hydrolase activity"/>
    <property type="evidence" value="ECO:0007669"/>
    <property type="project" value="UniProtKB-EC"/>
</dbReference>
<feature type="region of interest" description="Disordered" evidence="19">
    <location>
        <begin position="1"/>
        <end position="69"/>
    </location>
</feature>
<gene>
    <name evidence="21" type="primary">HNT3</name>
    <name evidence="21" type="ORF">OHK93_008757</name>
</gene>
<comment type="caution">
    <text evidence="21">The sequence shown here is derived from an EMBL/GenBank/DDBJ whole genome shotgun (WGS) entry which is preliminary data.</text>
</comment>
<dbReference type="Pfam" id="PF16278">
    <property type="entry name" value="zf-C2HE"/>
    <property type="match status" value="1"/>
</dbReference>
<evidence type="ECO:0000259" key="20">
    <source>
        <dbReference type="Pfam" id="PF16278"/>
    </source>
</evidence>
<evidence type="ECO:0000256" key="14">
    <source>
        <dbReference type="ARBA" id="ARBA00044639"/>
    </source>
</evidence>
<keyword evidence="8" id="KW-0378">Hydrolase</keyword>
<evidence type="ECO:0000256" key="9">
    <source>
        <dbReference type="ARBA" id="ARBA00022833"/>
    </source>
</evidence>
<dbReference type="GO" id="GO:0003725">
    <property type="term" value="F:double-stranded RNA binding"/>
    <property type="evidence" value="ECO:0007669"/>
    <property type="project" value="TreeGrafter"/>
</dbReference>
<dbReference type="EMBL" id="JAPUFD010000009">
    <property type="protein sequence ID" value="MDI1489478.1"/>
    <property type="molecule type" value="Genomic_DNA"/>
</dbReference>
<dbReference type="SUPFAM" id="SSF54197">
    <property type="entry name" value="HIT-like"/>
    <property type="match status" value="1"/>
</dbReference>
<keyword evidence="5" id="KW-0963">Cytoplasm</keyword>
<dbReference type="GO" id="GO:0046872">
    <property type="term" value="F:metal ion binding"/>
    <property type="evidence" value="ECO:0007669"/>
    <property type="project" value="UniProtKB-KW"/>
</dbReference>
<dbReference type="AlphaFoldDB" id="A0AA43QN24"/>
<feature type="domain" description="Aprataxin C2HE/C2H2/C2HC zinc finger" evidence="20">
    <location>
        <begin position="230"/>
        <end position="286"/>
    </location>
</feature>
<evidence type="ECO:0000256" key="8">
    <source>
        <dbReference type="ARBA" id="ARBA00022801"/>
    </source>
</evidence>
<dbReference type="Proteomes" id="UP001161017">
    <property type="component" value="Unassembled WGS sequence"/>
</dbReference>
<accession>A0AA43QN24</accession>
<keyword evidence="11" id="KW-0234">DNA repair</keyword>
<comment type="catalytic activity">
    <reaction evidence="14">
        <text>a 5'-end adenosine-5'-diphospho-5'-2'-deoxyribonucleoside-DNA + H2O = a 5'-end 5'-phospho-2'-deoxyribonucleoside-DNA + AMP + 2 H(+)</text>
        <dbReference type="Rhea" id="RHEA:52128"/>
        <dbReference type="Rhea" id="RHEA-COMP:13180"/>
        <dbReference type="Rhea" id="RHEA-COMP:13181"/>
        <dbReference type="ChEBI" id="CHEBI:15377"/>
        <dbReference type="ChEBI" id="CHEBI:15378"/>
        <dbReference type="ChEBI" id="CHEBI:136412"/>
        <dbReference type="ChEBI" id="CHEBI:136413"/>
        <dbReference type="ChEBI" id="CHEBI:456215"/>
        <dbReference type="EC" id="3.6.1.71"/>
    </reaction>
</comment>
<proteinExistence type="predicted"/>
<sequence>MASAPPQDALTGEEIASTTIPSPSPSTSDSRPPPNAFTHLMSPPKHQHHHNRPKRPRTPPAKSDPPTAQTTFLGRDGLGAYIANPTAFPASRVIYHTDTFVAINDLFPKSTIHCLLLPRHPEKMLLHPFDAFEDPDFLAEVKAETAKLKQLAAKELKRRVGVNSQLDQAREQAMDEETAGTWPQGRDWEREIITGVHAGPSMGHLHVHVLSVDRRSECMRHRRHYNSFATPFLVGLEEMPLRPGDERRTHMGKVELLERELRCWRCGRGFGRGFQKLKEHLEGEFERWRVI</sequence>
<evidence type="ECO:0000313" key="21">
    <source>
        <dbReference type="EMBL" id="MDI1489478.1"/>
    </source>
</evidence>
<evidence type="ECO:0000256" key="15">
    <source>
        <dbReference type="ARBA" id="ARBA00044713"/>
    </source>
</evidence>
<evidence type="ECO:0000256" key="13">
    <source>
        <dbReference type="ARBA" id="ARBA00024601"/>
    </source>
</evidence>
<dbReference type="InterPro" id="IPR032566">
    <property type="entry name" value="Znf-C2HE"/>
</dbReference>
<evidence type="ECO:0000256" key="7">
    <source>
        <dbReference type="ARBA" id="ARBA00022763"/>
    </source>
</evidence>
<dbReference type="GO" id="GO:0003697">
    <property type="term" value="F:single-stranded DNA binding"/>
    <property type="evidence" value="ECO:0007669"/>
    <property type="project" value="TreeGrafter"/>
</dbReference>
<evidence type="ECO:0000256" key="2">
    <source>
        <dbReference type="ARBA" id="ARBA00004496"/>
    </source>
</evidence>
<evidence type="ECO:0000256" key="16">
    <source>
        <dbReference type="ARBA" id="ARBA00059438"/>
    </source>
</evidence>
<evidence type="ECO:0000256" key="1">
    <source>
        <dbReference type="ARBA" id="ARBA00004123"/>
    </source>
</evidence>
<dbReference type="GO" id="GO:0120108">
    <property type="term" value="F:DNA-3'-diphospho-5'-guanosine diphosphatase activity"/>
    <property type="evidence" value="ECO:0007669"/>
    <property type="project" value="UniProtKB-EC"/>
</dbReference>
<evidence type="ECO:0000256" key="17">
    <source>
        <dbReference type="ARBA" id="ARBA00068941"/>
    </source>
</evidence>
<dbReference type="EC" id="3.6.1.71" evidence="4"/>
<dbReference type="FunFam" id="3.30.428.10:FF:000017">
    <property type="entry name" value="Aprataxin-like protein"/>
    <property type="match status" value="1"/>
</dbReference>
<keyword evidence="9" id="KW-0862">Zinc</keyword>
<protein>
    <recommendedName>
        <fullName evidence="17">Aprataxin-like protein</fullName>
        <ecNumber evidence="4">3.6.1.71</ecNumber>
        <ecNumber evidence="3">3.6.1.72</ecNumber>
    </recommendedName>
    <alternativeName>
        <fullName evidence="18">Hit family protein 3</fullName>
    </alternativeName>
</protein>
<dbReference type="GO" id="GO:0005737">
    <property type="term" value="C:cytoplasm"/>
    <property type="evidence" value="ECO:0007669"/>
    <property type="project" value="UniProtKB-SubCell"/>
</dbReference>
<dbReference type="GO" id="GO:0030983">
    <property type="term" value="F:mismatched DNA binding"/>
    <property type="evidence" value="ECO:0007669"/>
    <property type="project" value="TreeGrafter"/>
</dbReference>
<keyword evidence="22" id="KW-1185">Reference proteome</keyword>
<dbReference type="PANTHER" id="PTHR12486">
    <property type="entry name" value="APRATAXIN-RELATED"/>
    <property type="match status" value="1"/>
</dbReference>
<keyword evidence="12" id="KW-0539">Nucleus</keyword>
<dbReference type="InterPro" id="IPR036265">
    <property type="entry name" value="HIT-like_sf"/>
</dbReference>
<organism evidence="21 22">
    <name type="scientific">Ramalina farinacea</name>
    <dbReference type="NCBI Taxonomy" id="258253"/>
    <lineage>
        <taxon>Eukaryota</taxon>
        <taxon>Fungi</taxon>
        <taxon>Dikarya</taxon>
        <taxon>Ascomycota</taxon>
        <taxon>Pezizomycotina</taxon>
        <taxon>Lecanoromycetes</taxon>
        <taxon>OSLEUM clade</taxon>
        <taxon>Lecanoromycetidae</taxon>
        <taxon>Lecanorales</taxon>
        <taxon>Lecanorineae</taxon>
        <taxon>Ramalinaceae</taxon>
        <taxon>Ramalina</taxon>
    </lineage>
</organism>
<dbReference type="Gene3D" id="3.30.428.10">
    <property type="entry name" value="HIT-like"/>
    <property type="match status" value="1"/>
</dbReference>
<keyword evidence="7" id="KW-0227">DNA damage</keyword>
<evidence type="ECO:0000256" key="18">
    <source>
        <dbReference type="ARBA" id="ARBA00076243"/>
    </source>
</evidence>
<reference evidence="21" key="1">
    <citation type="journal article" date="2023" name="Genome Biol. Evol.">
        <title>First Whole Genome Sequence and Flow Cytometry Genome Size Data for the Lichen-Forming Fungus Ramalina farinacea (Ascomycota).</title>
        <authorList>
            <person name="Llewellyn T."/>
            <person name="Mian S."/>
            <person name="Hill R."/>
            <person name="Leitch I.J."/>
            <person name="Gaya E."/>
        </authorList>
    </citation>
    <scope>NUCLEOTIDE SEQUENCE</scope>
    <source>
        <strain evidence="21">LIQ254RAFAR</strain>
    </source>
</reference>
<evidence type="ECO:0000256" key="5">
    <source>
        <dbReference type="ARBA" id="ARBA00022490"/>
    </source>
</evidence>
<dbReference type="GO" id="GO:0000012">
    <property type="term" value="P:single strand break repair"/>
    <property type="evidence" value="ECO:0007669"/>
    <property type="project" value="TreeGrafter"/>
</dbReference>
<evidence type="ECO:0000256" key="3">
    <source>
        <dbReference type="ARBA" id="ARBA00012495"/>
    </source>
</evidence>
<feature type="compositionally biased region" description="Low complexity" evidence="19">
    <location>
        <begin position="17"/>
        <end position="30"/>
    </location>
</feature>
<feature type="compositionally biased region" description="Basic residues" evidence="19">
    <location>
        <begin position="45"/>
        <end position="57"/>
    </location>
</feature>
<evidence type="ECO:0000256" key="4">
    <source>
        <dbReference type="ARBA" id="ARBA00012496"/>
    </source>
</evidence>
<dbReference type="Pfam" id="PF11969">
    <property type="entry name" value="DcpS_C"/>
    <property type="match status" value="1"/>
</dbReference>
<name>A0AA43QN24_9LECA</name>
<evidence type="ECO:0000256" key="12">
    <source>
        <dbReference type="ARBA" id="ARBA00023242"/>
    </source>
</evidence>
<evidence type="ECO:0000256" key="19">
    <source>
        <dbReference type="SAM" id="MobiDB-lite"/>
    </source>
</evidence>
<comment type="function">
    <text evidence="16">DNA-binding protein involved in single-strand DNA break repair, double-strand DNA break repair and base excision repair. Resolves abortive DNA ligation intermediates formed either at base excision sites, or when DNA ligases attempt to repair non-ligatable breaks induced by reactive oxygen species. Catalyzes the release of adenylate groups covalently linked to 5'-phosphate termini, resulting in the production of 5'-phosphate termini that can be efficiently rejoined. Likewise, catalyzes the release of 3'-linked guanosine (DNAppG) and inosine (DNAppI) from DNA, but has higher specific activity with 5'-linked adenosine (AppDNA).</text>
</comment>